<keyword evidence="4" id="KW-1185">Reference proteome</keyword>
<gene>
    <name evidence="3" type="ORF">QJS04_geneDACA017717</name>
</gene>
<dbReference type="InterPro" id="IPR007718">
    <property type="entry name" value="Srp40_C"/>
</dbReference>
<evidence type="ECO:0000259" key="2">
    <source>
        <dbReference type="Pfam" id="PF05022"/>
    </source>
</evidence>
<name>A0AAV9BTF5_ACOGR</name>
<dbReference type="EMBL" id="JAUJYN010000001">
    <property type="protein sequence ID" value="KAK1279504.1"/>
    <property type="molecule type" value="Genomic_DNA"/>
</dbReference>
<dbReference type="Pfam" id="PF05022">
    <property type="entry name" value="SRP40_C"/>
    <property type="match status" value="1"/>
</dbReference>
<reference evidence="3" key="1">
    <citation type="journal article" date="2023" name="Nat. Commun.">
        <title>Diploid and tetraploid genomes of Acorus and the evolution of monocots.</title>
        <authorList>
            <person name="Ma L."/>
            <person name="Liu K.W."/>
            <person name="Li Z."/>
            <person name="Hsiao Y.Y."/>
            <person name="Qi Y."/>
            <person name="Fu T."/>
            <person name="Tang G.D."/>
            <person name="Zhang D."/>
            <person name="Sun W.H."/>
            <person name="Liu D.K."/>
            <person name="Li Y."/>
            <person name="Chen G.Z."/>
            <person name="Liu X.D."/>
            <person name="Liao X.Y."/>
            <person name="Jiang Y.T."/>
            <person name="Yu X."/>
            <person name="Hao Y."/>
            <person name="Huang J."/>
            <person name="Zhao X.W."/>
            <person name="Ke S."/>
            <person name="Chen Y.Y."/>
            <person name="Wu W.L."/>
            <person name="Hsu J.L."/>
            <person name="Lin Y.F."/>
            <person name="Huang M.D."/>
            <person name="Li C.Y."/>
            <person name="Huang L."/>
            <person name="Wang Z.W."/>
            <person name="Zhao X."/>
            <person name="Zhong W.Y."/>
            <person name="Peng D.H."/>
            <person name="Ahmad S."/>
            <person name="Lan S."/>
            <person name="Zhang J.S."/>
            <person name="Tsai W.C."/>
            <person name="Van de Peer Y."/>
            <person name="Liu Z.J."/>
        </authorList>
    </citation>
    <scope>NUCLEOTIDE SEQUENCE</scope>
    <source>
        <strain evidence="3">SCP</strain>
    </source>
</reference>
<sequence length="760" mass="83937">MKADTVGAVFDTCPCSVHVVSVSNTGTGPLGKCPCFVDYRNFPSQLGLCGREIRPFDIHGDALMPPFPLKCNIAINTGKGQSLDLEHVFHKYIKKRGNERVRNPSPPFVFSFDEAAAPPGDPPAKQLCLLQVFFSFFRSSSSPSSGLLLLRFAAASSSSSSSFCFTSSSVSSSSSASLLPLFLLLSLFLLFKTMCAACAVGSAHGICGGVRTCTEYAVAHRVRQPFKPPFGISSEPPFELNSAFERLSNDRSNSVRTDFERAPHMGWNVCSGAHRAAALQTMELIIFCTCLAPAFMFPTMNQKKGIFDFQHKKMCEDQEETTEHLNVTCPFASRLWRQLREASGISDSFTPLQGMWEVGKALAARGDRSHKARASQTFVPAVVWAIWLTCNKAVFKGSRVYIENILELCVHFIKMWGRVLYCGPVLPVRGYPAEADDICLKTQGSKDLKSSADPNITDSPPAENVISKDKKKKKDKSMSESPDEIGDSSKSKDKKKKKSKSVSENSQVESSPQAVNVGKTEESVGFETNGCLSKSDHGKEDGSLLVNGIDELKDKTPKKRKRLSIEESSPKVENGTSTKESKKRKSKDSENNMKMEVSTKSERSQAEEGHLGHDKERKVKNDEDLHKSPTAPLDDLTDDQNGVREQNFEMINANNTTEKSELPRSGKKEGKNSAEPKTVKAFQRVKVDDVKFADERLQNNSYWAKTGADGGYGAKAQEILGQVRGRDFRHEKTKKKRGTYRGGQIDLESHSIKFNYSDDE</sequence>
<feature type="compositionally biased region" description="Basic and acidic residues" evidence="1">
    <location>
        <begin position="658"/>
        <end position="678"/>
    </location>
</feature>
<feature type="compositionally biased region" description="Basic and acidic residues" evidence="1">
    <location>
        <begin position="587"/>
        <end position="627"/>
    </location>
</feature>
<dbReference type="AlphaFoldDB" id="A0AAV9BTF5"/>
<comment type="caution">
    <text evidence="3">The sequence shown here is derived from an EMBL/GenBank/DDBJ whole genome shotgun (WGS) entry which is preliminary data.</text>
</comment>
<feature type="region of interest" description="Disordered" evidence="1">
    <location>
        <begin position="444"/>
        <end position="679"/>
    </location>
</feature>
<organism evidence="3 4">
    <name type="scientific">Acorus gramineus</name>
    <name type="common">Dwarf sweet flag</name>
    <dbReference type="NCBI Taxonomy" id="55184"/>
    <lineage>
        <taxon>Eukaryota</taxon>
        <taxon>Viridiplantae</taxon>
        <taxon>Streptophyta</taxon>
        <taxon>Embryophyta</taxon>
        <taxon>Tracheophyta</taxon>
        <taxon>Spermatophyta</taxon>
        <taxon>Magnoliopsida</taxon>
        <taxon>Liliopsida</taxon>
        <taxon>Acoraceae</taxon>
        <taxon>Acorus</taxon>
    </lineage>
</organism>
<proteinExistence type="predicted"/>
<evidence type="ECO:0000313" key="3">
    <source>
        <dbReference type="EMBL" id="KAK1279504.1"/>
    </source>
</evidence>
<dbReference type="GO" id="GO:0005730">
    <property type="term" value="C:nucleolus"/>
    <property type="evidence" value="ECO:0007669"/>
    <property type="project" value="InterPro"/>
</dbReference>
<dbReference type="PANTHER" id="PTHR23216:SF1">
    <property type="entry name" value="NUCLEOLAR AND COILED-BODY PHOSPHOPROTEIN 1"/>
    <property type="match status" value="1"/>
</dbReference>
<accession>A0AAV9BTF5</accession>
<evidence type="ECO:0000256" key="1">
    <source>
        <dbReference type="SAM" id="MobiDB-lite"/>
    </source>
</evidence>
<dbReference type="PANTHER" id="PTHR23216">
    <property type="entry name" value="NUCLEOLAR AND COILED-BODY PHOSPHOPROTEIN 1"/>
    <property type="match status" value="1"/>
</dbReference>
<evidence type="ECO:0000313" key="4">
    <source>
        <dbReference type="Proteomes" id="UP001179952"/>
    </source>
</evidence>
<dbReference type="Proteomes" id="UP001179952">
    <property type="component" value="Unassembled WGS sequence"/>
</dbReference>
<feature type="domain" description="Srp40 C-terminal" evidence="2">
    <location>
        <begin position="682"/>
        <end position="754"/>
    </location>
</feature>
<reference evidence="3" key="2">
    <citation type="submission" date="2023-06" db="EMBL/GenBank/DDBJ databases">
        <authorList>
            <person name="Ma L."/>
            <person name="Liu K.-W."/>
            <person name="Li Z."/>
            <person name="Hsiao Y.-Y."/>
            <person name="Qi Y."/>
            <person name="Fu T."/>
            <person name="Tang G."/>
            <person name="Zhang D."/>
            <person name="Sun W.-H."/>
            <person name="Liu D.-K."/>
            <person name="Li Y."/>
            <person name="Chen G.-Z."/>
            <person name="Liu X.-D."/>
            <person name="Liao X.-Y."/>
            <person name="Jiang Y.-T."/>
            <person name="Yu X."/>
            <person name="Hao Y."/>
            <person name="Huang J."/>
            <person name="Zhao X.-W."/>
            <person name="Ke S."/>
            <person name="Chen Y.-Y."/>
            <person name="Wu W.-L."/>
            <person name="Hsu J.-L."/>
            <person name="Lin Y.-F."/>
            <person name="Huang M.-D."/>
            <person name="Li C.-Y."/>
            <person name="Huang L."/>
            <person name="Wang Z.-W."/>
            <person name="Zhao X."/>
            <person name="Zhong W.-Y."/>
            <person name="Peng D.-H."/>
            <person name="Ahmad S."/>
            <person name="Lan S."/>
            <person name="Zhang J.-S."/>
            <person name="Tsai W.-C."/>
            <person name="Van De Peer Y."/>
            <person name="Liu Z.-J."/>
        </authorList>
    </citation>
    <scope>NUCLEOTIDE SEQUENCE</scope>
    <source>
        <strain evidence="3">SCP</strain>
        <tissue evidence="3">Leaves</tissue>
    </source>
</reference>
<feature type="compositionally biased region" description="Low complexity" evidence="1">
    <location>
        <begin position="502"/>
        <end position="511"/>
    </location>
</feature>
<protein>
    <recommendedName>
        <fullName evidence="2">Srp40 C-terminal domain-containing protein</fullName>
    </recommendedName>
</protein>
<dbReference type="InterPro" id="IPR039191">
    <property type="entry name" value="Nopp140-like"/>
</dbReference>